<feature type="region of interest" description="Disordered" evidence="1">
    <location>
        <begin position="39"/>
        <end position="71"/>
    </location>
</feature>
<evidence type="ECO:0000313" key="3">
    <source>
        <dbReference type="Proteomes" id="UP000011115"/>
    </source>
</evidence>
<evidence type="ECO:0000256" key="1">
    <source>
        <dbReference type="SAM" id="MobiDB-lite"/>
    </source>
</evidence>
<reference evidence="3" key="1">
    <citation type="journal article" date="2011" name="Nature">
        <title>Genome sequence and analysis of the tuber crop potato.</title>
        <authorList>
            <consortium name="The Potato Genome Sequencing Consortium"/>
        </authorList>
    </citation>
    <scope>NUCLEOTIDE SEQUENCE [LARGE SCALE GENOMIC DNA]</scope>
    <source>
        <strain evidence="3">cv. DM1-3 516 R44</strain>
    </source>
</reference>
<accession>M1C4L1</accession>
<protein>
    <submittedName>
        <fullName evidence="2">Uncharacterized protein</fullName>
    </submittedName>
</protein>
<keyword evidence="3" id="KW-1185">Reference proteome</keyword>
<feature type="compositionally biased region" description="Basic and acidic residues" evidence="1">
    <location>
        <begin position="56"/>
        <end position="71"/>
    </location>
</feature>
<dbReference type="PaxDb" id="4113-PGSC0003DMT400059684"/>
<dbReference type="AlphaFoldDB" id="M1C4L1"/>
<feature type="region of interest" description="Disordered" evidence="1">
    <location>
        <begin position="1"/>
        <end position="24"/>
    </location>
</feature>
<organism evidence="2 3">
    <name type="scientific">Solanum tuberosum</name>
    <name type="common">Potato</name>
    <dbReference type="NCBI Taxonomy" id="4113"/>
    <lineage>
        <taxon>Eukaryota</taxon>
        <taxon>Viridiplantae</taxon>
        <taxon>Streptophyta</taxon>
        <taxon>Embryophyta</taxon>
        <taxon>Tracheophyta</taxon>
        <taxon>Spermatophyta</taxon>
        <taxon>Magnoliopsida</taxon>
        <taxon>eudicotyledons</taxon>
        <taxon>Gunneridae</taxon>
        <taxon>Pentapetalae</taxon>
        <taxon>asterids</taxon>
        <taxon>lamiids</taxon>
        <taxon>Solanales</taxon>
        <taxon>Solanaceae</taxon>
        <taxon>Solanoideae</taxon>
        <taxon>Solaneae</taxon>
        <taxon>Solanum</taxon>
    </lineage>
</organism>
<sequence length="71" mass="7591">MTKLRSISRAVKKGLAHGAGPTQPVIGAAKEFSTELIMEHDASAQPPVENAIEGSQEEKQDTKVSSTEERS</sequence>
<dbReference type="HOGENOM" id="CLU_2744934_0_0_1"/>
<dbReference type="Proteomes" id="UP000011115">
    <property type="component" value="Unassembled WGS sequence"/>
</dbReference>
<dbReference type="InParanoid" id="M1C4L1"/>
<dbReference type="EnsemblPlants" id="PGSC0003DMT400059684">
    <property type="protein sequence ID" value="PGSC0003DMT400059684"/>
    <property type="gene ID" value="PGSC0003DMG400023202"/>
</dbReference>
<reference evidence="2" key="2">
    <citation type="submission" date="2015-06" db="UniProtKB">
        <authorList>
            <consortium name="EnsemblPlants"/>
        </authorList>
    </citation>
    <scope>IDENTIFICATION</scope>
    <source>
        <strain evidence="2">DM1-3 516 R44</strain>
    </source>
</reference>
<dbReference type="Gramene" id="PGSC0003DMT400059684">
    <property type="protein sequence ID" value="PGSC0003DMT400059684"/>
    <property type="gene ID" value="PGSC0003DMG400023202"/>
</dbReference>
<name>M1C4L1_SOLTU</name>
<evidence type="ECO:0000313" key="2">
    <source>
        <dbReference type="EnsemblPlants" id="PGSC0003DMT400059684"/>
    </source>
</evidence>
<proteinExistence type="predicted"/>